<dbReference type="Proteomes" id="UP000657918">
    <property type="component" value="Unassembled WGS sequence"/>
</dbReference>
<dbReference type="EMBL" id="JADGMS010000009">
    <property type="protein sequence ID" value="KAF9676295.1"/>
    <property type="molecule type" value="Genomic_DNA"/>
</dbReference>
<sequence>MLKLISGQMRMFYAEQLRLNRAESRTGDRHLTLSIMVLVSSFFNTFPSQPATRQVLDLFSIRGEMEELKAELKERILEAQQEMKLPNTH</sequence>
<protein>
    <submittedName>
        <fullName evidence="1">Uncharacterized protein</fullName>
    </submittedName>
</protein>
<keyword evidence="2" id="KW-1185">Reference proteome</keyword>
<evidence type="ECO:0000313" key="1">
    <source>
        <dbReference type="EMBL" id="KAF9676295.1"/>
    </source>
</evidence>
<comment type="caution">
    <text evidence="1">The sequence shown here is derived from an EMBL/GenBank/DDBJ whole genome shotgun (WGS) entry which is preliminary data.</text>
</comment>
<reference evidence="1 2" key="1">
    <citation type="submission" date="2020-10" db="EMBL/GenBank/DDBJ databases">
        <title>Plant Genome Project.</title>
        <authorList>
            <person name="Zhang R.-G."/>
        </authorList>
    </citation>
    <scope>NUCLEOTIDE SEQUENCE [LARGE SCALE GENOMIC DNA]</scope>
    <source>
        <strain evidence="1">FAFU-HL-1</strain>
        <tissue evidence="1">Leaf</tissue>
    </source>
</reference>
<gene>
    <name evidence="1" type="ORF">SADUNF_Sadunf09G0124000</name>
</gene>
<evidence type="ECO:0000313" key="2">
    <source>
        <dbReference type="Proteomes" id="UP000657918"/>
    </source>
</evidence>
<accession>A0A835MST5</accession>
<name>A0A835MST5_9ROSI</name>
<organism evidence="1 2">
    <name type="scientific">Salix dunnii</name>
    <dbReference type="NCBI Taxonomy" id="1413687"/>
    <lineage>
        <taxon>Eukaryota</taxon>
        <taxon>Viridiplantae</taxon>
        <taxon>Streptophyta</taxon>
        <taxon>Embryophyta</taxon>
        <taxon>Tracheophyta</taxon>
        <taxon>Spermatophyta</taxon>
        <taxon>Magnoliopsida</taxon>
        <taxon>eudicotyledons</taxon>
        <taxon>Gunneridae</taxon>
        <taxon>Pentapetalae</taxon>
        <taxon>rosids</taxon>
        <taxon>fabids</taxon>
        <taxon>Malpighiales</taxon>
        <taxon>Salicaceae</taxon>
        <taxon>Saliceae</taxon>
        <taxon>Salix</taxon>
    </lineage>
</organism>
<proteinExistence type="predicted"/>
<dbReference type="AlphaFoldDB" id="A0A835MST5"/>